<reference evidence="1 2" key="1">
    <citation type="submission" date="2015-03" db="EMBL/GenBank/DDBJ databases">
        <authorList>
            <consortium name="Pathogen Informatics"/>
        </authorList>
    </citation>
    <scope>NUCLEOTIDE SEQUENCE [LARGE SCALE GENOMIC DNA]</scope>
    <source>
        <strain evidence="1 2">C09601061</strain>
    </source>
</reference>
<dbReference type="Proteomes" id="UP000046680">
    <property type="component" value="Unassembled WGS sequence"/>
</dbReference>
<name>A0A654U3D6_MYCTX</name>
<evidence type="ECO:0000313" key="1">
    <source>
        <dbReference type="EMBL" id="CFR91288.1"/>
    </source>
</evidence>
<accession>A0A654U3D6</accession>
<evidence type="ECO:0000313" key="2">
    <source>
        <dbReference type="Proteomes" id="UP000046680"/>
    </source>
</evidence>
<organism evidence="1 2">
    <name type="scientific">Mycobacterium tuberculosis</name>
    <dbReference type="NCBI Taxonomy" id="1773"/>
    <lineage>
        <taxon>Bacteria</taxon>
        <taxon>Bacillati</taxon>
        <taxon>Actinomycetota</taxon>
        <taxon>Actinomycetes</taxon>
        <taxon>Mycobacteriales</taxon>
        <taxon>Mycobacteriaceae</taxon>
        <taxon>Mycobacterium</taxon>
        <taxon>Mycobacterium tuberculosis complex</taxon>
    </lineage>
</organism>
<proteinExistence type="predicted"/>
<dbReference type="EMBL" id="CGCX01001238">
    <property type="protein sequence ID" value="CFR91288.1"/>
    <property type="molecule type" value="Genomic_DNA"/>
</dbReference>
<sequence>MVIIEAPFQRPLQIGDLRAHTAARQISQHRRAAFTVDERLHHRPHRLGGDRGRHAVGLDPRVLKHIAQALQLRGAMLDQLAAVADHVAGGLDVGGRNQPTPQQTAFQQVHQPLGIQEVGFAARPFFTCPALHTSSSLAVGQQRVISGRTSAHHVLLRLPARPTPAVAGRSPWPAAWRIGIRAS</sequence>
<gene>
    <name evidence="1" type="ORF">ERS007657_02907</name>
</gene>
<dbReference type="AlphaFoldDB" id="A0A654U3D6"/>
<protein>
    <submittedName>
        <fullName evidence="1">Uncharacterized protein</fullName>
    </submittedName>
</protein>